<evidence type="ECO:0000256" key="4">
    <source>
        <dbReference type="ARBA" id="ARBA00022989"/>
    </source>
</evidence>
<dbReference type="GO" id="GO:0007635">
    <property type="term" value="P:chemosensory behavior"/>
    <property type="evidence" value="ECO:0007669"/>
    <property type="project" value="TreeGrafter"/>
</dbReference>
<keyword evidence="2 8" id="KW-1003">Cell membrane</keyword>
<keyword evidence="7 8" id="KW-0807">Transducer</keyword>
<dbReference type="AlphaFoldDB" id="A0A9Q0MRP9"/>
<dbReference type="PANTHER" id="PTHR21143:SF134">
    <property type="entry name" value="GUSTATORY RECEPTOR"/>
    <property type="match status" value="1"/>
</dbReference>
<feature type="transmembrane region" description="Helical" evidence="8">
    <location>
        <begin position="65"/>
        <end position="87"/>
    </location>
</feature>
<organism evidence="10 11">
    <name type="scientific">Pseudolycoriella hygida</name>
    <dbReference type="NCBI Taxonomy" id="35572"/>
    <lineage>
        <taxon>Eukaryota</taxon>
        <taxon>Metazoa</taxon>
        <taxon>Ecdysozoa</taxon>
        <taxon>Arthropoda</taxon>
        <taxon>Hexapoda</taxon>
        <taxon>Insecta</taxon>
        <taxon>Pterygota</taxon>
        <taxon>Neoptera</taxon>
        <taxon>Endopterygota</taxon>
        <taxon>Diptera</taxon>
        <taxon>Nematocera</taxon>
        <taxon>Sciaroidea</taxon>
        <taxon>Sciaridae</taxon>
        <taxon>Pseudolycoriella</taxon>
    </lineage>
</organism>
<feature type="transmembrane region" description="Helical" evidence="8">
    <location>
        <begin position="160"/>
        <end position="182"/>
    </location>
</feature>
<reference evidence="10" key="1">
    <citation type="submission" date="2022-07" db="EMBL/GenBank/DDBJ databases">
        <authorList>
            <person name="Trinca V."/>
            <person name="Uliana J.V.C."/>
            <person name="Torres T.T."/>
            <person name="Ward R.J."/>
            <person name="Monesi N."/>
        </authorList>
    </citation>
    <scope>NUCLEOTIDE SEQUENCE</scope>
    <source>
        <strain evidence="10">HSMRA1968</strain>
        <tissue evidence="10">Whole embryos</tissue>
    </source>
</reference>
<evidence type="ECO:0000256" key="6">
    <source>
        <dbReference type="ARBA" id="ARBA00023170"/>
    </source>
</evidence>
<protein>
    <recommendedName>
        <fullName evidence="8">Gustatory receptor</fullName>
    </recommendedName>
</protein>
<comment type="similarity">
    <text evidence="8">Belongs to the insect chemoreceptor superfamily. Gustatory receptor (GR) family.</text>
</comment>
<evidence type="ECO:0000256" key="3">
    <source>
        <dbReference type="ARBA" id="ARBA00022692"/>
    </source>
</evidence>
<dbReference type="GO" id="GO:0050909">
    <property type="term" value="P:sensory perception of taste"/>
    <property type="evidence" value="ECO:0007669"/>
    <property type="project" value="InterPro"/>
</dbReference>
<dbReference type="GO" id="GO:0030425">
    <property type="term" value="C:dendrite"/>
    <property type="evidence" value="ECO:0007669"/>
    <property type="project" value="TreeGrafter"/>
</dbReference>
<keyword evidence="9" id="KW-0732">Signal</keyword>
<feature type="transmembrane region" description="Helical" evidence="8">
    <location>
        <begin position="312"/>
        <end position="333"/>
    </location>
</feature>
<keyword evidence="6 8" id="KW-0675">Receptor</keyword>
<evidence type="ECO:0000256" key="5">
    <source>
        <dbReference type="ARBA" id="ARBA00023136"/>
    </source>
</evidence>
<feature type="chain" id="PRO_5040194776" description="Gustatory receptor" evidence="9">
    <location>
        <begin position="18"/>
        <end position="417"/>
    </location>
</feature>
<dbReference type="GO" id="GO:0005886">
    <property type="term" value="C:plasma membrane"/>
    <property type="evidence" value="ECO:0007669"/>
    <property type="project" value="UniProtKB-SubCell"/>
</dbReference>
<comment type="function">
    <text evidence="8">Gustatory receptor which mediates acceptance or avoidance behavior, depending on its substrates.</text>
</comment>
<dbReference type="GO" id="GO:0030424">
    <property type="term" value="C:axon"/>
    <property type="evidence" value="ECO:0007669"/>
    <property type="project" value="TreeGrafter"/>
</dbReference>
<dbReference type="Proteomes" id="UP001151699">
    <property type="component" value="Chromosome C"/>
</dbReference>
<feature type="transmembrane region" description="Helical" evidence="8">
    <location>
        <begin position="393"/>
        <end position="412"/>
    </location>
</feature>
<dbReference type="InterPro" id="IPR013604">
    <property type="entry name" value="7TM_chemorcpt"/>
</dbReference>
<keyword evidence="11" id="KW-1185">Reference proteome</keyword>
<evidence type="ECO:0000313" key="10">
    <source>
        <dbReference type="EMBL" id="KAJ6636706.1"/>
    </source>
</evidence>
<feature type="transmembrane region" description="Helical" evidence="8">
    <location>
        <begin position="107"/>
        <end position="126"/>
    </location>
</feature>
<dbReference type="Pfam" id="PF08395">
    <property type="entry name" value="7tm_7"/>
    <property type="match status" value="1"/>
</dbReference>
<comment type="caution">
    <text evidence="10">The sequence shown here is derived from an EMBL/GenBank/DDBJ whole genome shotgun (WGS) entry which is preliminary data.</text>
</comment>
<evidence type="ECO:0000256" key="7">
    <source>
        <dbReference type="ARBA" id="ARBA00023224"/>
    </source>
</evidence>
<dbReference type="EMBL" id="WJQU01000004">
    <property type="protein sequence ID" value="KAJ6636706.1"/>
    <property type="molecule type" value="Genomic_DNA"/>
</dbReference>
<feature type="signal peptide" evidence="9">
    <location>
        <begin position="1"/>
        <end position="17"/>
    </location>
</feature>
<gene>
    <name evidence="10" type="primary">Gr43a_1</name>
    <name evidence="10" type="ORF">Bhyg_15299</name>
</gene>
<sequence length="417" mass="48085">MVLVMLILIRATMKVLNEIYKLQSLEDSFRSSVRPLILLCQMFGVAPLPVSFSQTEKVDGFRWRICGRIHQFWCAGIIIAIVTSFYFQHVKFNTIIQYSQIKVLLHIGQYACIIGTCSACVIGSQIQSSSYNKYFQNIIKIDLKLTKWGSRINFVNLKKFIRRCIVLCFSFEVVMVSVFAMSFLGEDNSIVRNIALYIIPHIMVLLTVIKYTSLLYAIQERYQNVNVLLKKVSFDLLFKKEYRQKHTPTTENKICQRINGMRLVFLDISKFSADVNGSFGVLVIFILVSTFLILSTEFFAFYEYIEQSAPDFYVPVLSLLWIIFYGGRIIFVLRMNHAVNIEKCKLGCILYEINFYGFGLENSVESCLNTFSMQLLHEDRCEKACGMVELNLPLLKTIFGAITTYLVILIQFHSSNN</sequence>
<feature type="transmembrane region" description="Helical" evidence="8">
    <location>
        <begin position="279"/>
        <end position="300"/>
    </location>
</feature>
<dbReference type="GO" id="GO:0007165">
    <property type="term" value="P:signal transduction"/>
    <property type="evidence" value="ECO:0007669"/>
    <property type="project" value="UniProtKB-KW"/>
</dbReference>
<evidence type="ECO:0000256" key="9">
    <source>
        <dbReference type="SAM" id="SignalP"/>
    </source>
</evidence>
<evidence type="ECO:0000256" key="2">
    <source>
        <dbReference type="ARBA" id="ARBA00022475"/>
    </source>
</evidence>
<dbReference type="GO" id="GO:0043025">
    <property type="term" value="C:neuronal cell body"/>
    <property type="evidence" value="ECO:0007669"/>
    <property type="project" value="TreeGrafter"/>
</dbReference>
<keyword evidence="3 8" id="KW-0812">Transmembrane</keyword>
<proteinExistence type="inferred from homology"/>
<accession>A0A9Q0MRP9</accession>
<feature type="transmembrane region" description="Helical" evidence="8">
    <location>
        <begin position="194"/>
        <end position="218"/>
    </location>
</feature>
<keyword evidence="4 8" id="KW-1133">Transmembrane helix</keyword>
<dbReference type="OrthoDB" id="6478931at2759"/>
<keyword evidence="5 8" id="KW-0472">Membrane</keyword>
<dbReference type="PANTHER" id="PTHR21143">
    <property type="entry name" value="INVERTEBRATE GUSTATORY RECEPTOR"/>
    <property type="match status" value="1"/>
</dbReference>
<evidence type="ECO:0000256" key="1">
    <source>
        <dbReference type="ARBA" id="ARBA00004651"/>
    </source>
</evidence>
<name>A0A9Q0MRP9_9DIPT</name>
<evidence type="ECO:0000256" key="8">
    <source>
        <dbReference type="RuleBase" id="RU363108"/>
    </source>
</evidence>
<comment type="subcellular location">
    <subcellularLocation>
        <location evidence="1 8">Cell membrane</location>
        <topology evidence="1 8">Multi-pass membrane protein</topology>
    </subcellularLocation>
</comment>
<evidence type="ECO:0000313" key="11">
    <source>
        <dbReference type="Proteomes" id="UP001151699"/>
    </source>
</evidence>
<dbReference type="GO" id="GO:0008049">
    <property type="term" value="P:male courtship behavior"/>
    <property type="evidence" value="ECO:0007669"/>
    <property type="project" value="TreeGrafter"/>
</dbReference>